<gene>
    <name evidence="2" type="ORF">DAMNIGENAA_34370</name>
</gene>
<dbReference type="EMBL" id="BSDR01000001">
    <property type="protein sequence ID" value="GLI36004.1"/>
    <property type="molecule type" value="Genomic_DNA"/>
</dbReference>
<dbReference type="Proteomes" id="UP001144372">
    <property type="component" value="Unassembled WGS sequence"/>
</dbReference>
<dbReference type="Gene3D" id="1.10.287.110">
    <property type="entry name" value="DnaJ domain"/>
    <property type="match status" value="1"/>
</dbReference>
<dbReference type="Pfam" id="PF01556">
    <property type="entry name" value="DnaJ_C"/>
    <property type="match status" value="1"/>
</dbReference>
<feature type="domain" description="J" evidence="1">
    <location>
        <begin position="5"/>
        <end position="70"/>
    </location>
</feature>
<name>A0A9W6FW37_9BACT</name>
<dbReference type="InterPro" id="IPR001623">
    <property type="entry name" value="DnaJ_domain"/>
</dbReference>
<evidence type="ECO:0000259" key="1">
    <source>
        <dbReference type="PROSITE" id="PS50076"/>
    </source>
</evidence>
<protein>
    <submittedName>
        <fullName evidence="2">Integrase</fullName>
    </submittedName>
</protein>
<keyword evidence="3" id="KW-1185">Reference proteome</keyword>
<proteinExistence type="predicted"/>
<dbReference type="AlphaFoldDB" id="A0A9W6FW37"/>
<organism evidence="2 3">
    <name type="scientific">Desulforhabdus amnigena</name>
    <dbReference type="NCBI Taxonomy" id="40218"/>
    <lineage>
        <taxon>Bacteria</taxon>
        <taxon>Pseudomonadati</taxon>
        <taxon>Thermodesulfobacteriota</taxon>
        <taxon>Syntrophobacteria</taxon>
        <taxon>Syntrophobacterales</taxon>
        <taxon>Syntrophobacteraceae</taxon>
        <taxon>Desulforhabdus</taxon>
    </lineage>
</organism>
<dbReference type="GO" id="GO:0044183">
    <property type="term" value="F:protein folding chaperone"/>
    <property type="evidence" value="ECO:0007669"/>
    <property type="project" value="TreeGrafter"/>
</dbReference>
<dbReference type="InterPro" id="IPR002939">
    <property type="entry name" value="DnaJ_C"/>
</dbReference>
<dbReference type="RefSeq" id="WP_281796148.1">
    <property type="nucleotide sequence ID" value="NZ_BSDR01000001.1"/>
</dbReference>
<dbReference type="PANTHER" id="PTHR43948">
    <property type="entry name" value="DNAJ HOMOLOG SUBFAMILY B"/>
    <property type="match status" value="1"/>
</dbReference>
<dbReference type="SUPFAM" id="SSF49493">
    <property type="entry name" value="HSP40/DnaJ peptide-binding domain"/>
    <property type="match status" value="1"/>
</dbReference>
<evidence type="ECO:0000313" key="2">
    <source>
        <dbReference type="EMBL" id="GLI36004.1"/>
    </source>
</evidence>
<dbReference type="GO" id="GO:0051087">
    <property type="term" value="F:protein-folding chaperone binding"/>
    <property type="evidence" value="ECO:0007669"/>
    <property type="project" value="TreeGrafter"/>
</dbReference>
<sequence>MSQQDYYQILGVSPEASVDEIKKNYRKLALETHPDRNPNDRGAEERFKKISEAYGVLIDPQKRAQYDQYRNLGFQQRQNGAAGAGFGYSQEEIFRDFFNSRYAQDAFSEMQREFQRMGFRFDDTFLNRLFFGDKTIFFQGIFWGGPGGSRVFRYNGSTGQRAGGHSAHIRRNVPPQPSEPKGLLEQGISLLGKAGKKIGGYILKKALGLAAGSPVANDKEAVGHNTPDVTYELMISPQDAVTGTVVKVELPHMGEGKRISVRIPPGVKSGTKLRLKEMGRAFANSMHHRGDLYIQLRVM</sequence>
<dbReference type="SMART" id="SM00271">
    <property type="entry name" value="DnaJ"/>
    <property type="match status" value="1"/>
</dbReference>
<comment type="caution">
    <text evidence="2">The sequence shown here is derived from an EMBL/GenBank/DDBJ whole genome shotgun (WGS) entry which is preliminary data.</text>
</comment>
<dbReference type="PANTHER" id="PTHR43948:SF10">
    <property type="entry name" value="MRJ, ISOFORM E"/>
    <property type="match status" value="1"/>
</dbReference>
<dbReference type="GO" id="GO:0051082">
    <property type="term" value="F:unfolded protein binding"/>
    <property type="evidence" value="ECO:0007669"/>
    <property type="project" value="InterPro"/>
</dbReference>
<accession>A0A9W6FW37</accession>
<reference evidence="2" key="1">
    <citation type="submission" date="2022-12" db="EMBL/GenBank/DDBJ databases">
        <title>Reference genome sequencing for broad-spectrum identification of bacterial and archaeal isolates by mass spectrometry.</title>
        <authorList>
            <person name="Sekiguchi Y."/>
            <person name="Tourlousse D.M."/>
        </authorList>
    </citation>
    <scope>NUCLEOTIDE SEQUENCE</scope>
    <source>
        <strain evidence="2">ASRB1</strain>
    </source>
</reference>
<dbReference type="SUPFAM" id="SSF46565">
    <property type="entry name" value="Chaperone J-domain"/>
    <property type="match status" value="1"/>
</dbReference>
<dbReference type="InterPro" id="IPR008971">
    <property type="entry name" value="HSP40/DnaJ_pept-bd"/>
</dbReference>
<dbReference type="GO" id="GO:0005737">
    <property type="term" value="C:cytoplasm"/>
    <property type="evidence" value="ECO:0007669"/>
    <property type="project" value="TreeGrafter"/>
</dbReference>
<dbReference type="InterPro" id="IPR036869">
    <property type="entry name" value="J_dom_sf"/>
</dbReference>
<evidence type="ECO:0000313" key="3">
    <source>
        <dbReference type="Proteomes" id="UP001144372"/>
    </source>
</evidence>
<dbReference type="Pfam" id="PF00226">
    <property type="entry name" value="DnaJ"/>
    <property type="match status" value="1"/>
</dbReference>
<dbReference type="PROSITE" id="PS50076">
    <property type="entry name" value="DNAJ_2"/>
    <property type="match status" value="1"/>
</dbReference>
<dbReference type="Gene3D" id="2.60.260.20">
    <property type="entry name" value="Urease metallochaperone UreE, N-terminal domain"/>
    <property type="match status" value="1"/>
</dbReference>
<dbReference type="PRINTS" id="PR00625">
    <property type="entry name" value="JDOMAIN"/>
</dbReference>
<dbReference type="CDD" id="cd06257">
    <property type="entry name" value="DnaJ"/>
    <property type="match status" value="1"/>
</dbReference>